<dbReference type="SMART" id="SM00850">
    <property type="entry name" value="LytTR"/>
    <property type="match status" value="1"/>
</dbReference>
<dbReference type="PANTHER" id="PTHR37299">
    <property type="entry name" value="TRANSCRIPTIONAL REGULATOR-RELATED"/>
    <property type="match status" value="1"/>
</dbReference>
<name>A0A2A4GCV7_9FLAO</name>
<accession>A0A2A4GCV7</accession>
<dbReference type="Proteomes" id="UP000219559">
    <property type="component" value="Unassembled WGS sequence"/>
</dbReference>
<dbReference type="Pfam" id="PF04397">
    <property type="entry name" value="LytTR"/>
    <property type="match status" value="1"/>
</dbReference>
<dbReference type="InterPro" id="IPR011006">
    <property type="entry name" value="CheY-like_superfamily"/>
</dbReference>
<dbReference type="RefSeq" id="WP_097441969.1">
    <property type="nucleotide sequence ID" value="NZ_NBWU01000001.1"/>
</dbReference>
<evidence type="ECO:0000259" key="2">
    <source>
        <dbReference type="PROSITE" id="PS50110"/>
    </source>
</evidence>
<proteinExistence type="predicted"/>
<feature type="modified residue" description="4-aspartylphosphate" evidence="1">
    <location>
        <position position="53"/>
    </location>
</feature>
<protein>
    <submittedName>
        <fullName evidence="4">DNA-binding response regulator</fullName>
    </submittedName>
</protein>
<dbReference type="PANTHER" id="PTHR37299:SF1">
    <property type="entry name" value="STAGE 0 SPORULATION PROTEIN A HOMOLOG"/>
    <property type="match status" value="1"/>
</dbReference>
<dbReference type="InterPro" id="IPR007492">
    <property type="entry name" value="LytTR_DNA-bd_dom"/>
</dbReference>
<feature type="domain" description="HTH LytTR-type" evidence="3">
    <location>
        <begin position="134"/>
        <end position="232"/>
    </location>
</feature>
<dbReference type="InterPro" id="IPR046947">
    <property type="entry name" value="LytR-like"/>
</dbReference>
<feature type="domain" description="Response regulatory" evidence="2">
    <location>
        <begin position="2"/>
        <end position="114"/>
    </location>
</feature>
<reference evidence="4 5" key="1">
    <citation type="submission" date="2017-04" db="EMBL/GenBank/DDBJ databases">
        <title>A new member of the family Flavobacteriaceae isolated from ascidians.</title>
        <authorList>
            <person name="Chen L."/>
        </authorList>
    </citation>
    <scope>NUCLEOTIDE SEQUENCE [LARGE SCALE GENOMIC DNA]</scope>
    <source>
        <strain evidence="4 5">HQA918</strain>
    </source>
</reference>
<dbReference type="Gene3D" id="2.40.50.1020">
    <property type="entry name" value="LytTr DNA-binding domain"/>
    <property type="match status" value="1"/>
</dbReference>
<evidence type="ECO:0000313" key="5">
    <source>
        <dbReference type="Proteomes" id="UP000219559"/>
    </source>
</evidence>
<dbReference type="PROSITE" id="PS50930">
    <property type="entry name" value="HTH_LYTTR"/>
    <property type="match status" value="1"/>
</dbReference>
<gene>
    <name evidence="4" type="ORF">B7P33_03895</name>
</gene>
<organism evidence="4 5">
    <name type="scientific">Sediminicola luteus</name>
    <dbReference type="NCBI Taxonomy" id="319238"/>
    <lineage>
        <taxon>Bacteria</taxon>
        <taxon>Pseudomonadati</taxon>
        <taxon>Bacteroidota</taxon>
        <taxon>Flavobacteriia</taxon>
        <taxon>Flavobacteriales</taxon>
        <taxon>Flavobacteriaceae</taxon>
        <taxon>Sediminicola</taxon>
    </lineage>
</organism>
<evidence type="ECO:0000313" key="4">
    <source>
        <dbReference type="EMBL" id="PCE66447.1"/>
    </source>
</evidence>
<dbReference type="SMART" id="SM00448">
    <property type="entry name" value="REC"/>
    <property type="match status" value="1"/>
</dbReference>
<dbReference type="AlphaFoldDB" id="A0A2A4GCV7"/>
<dbReference type="PROSITE" id="PS50110">
    <property type="entry name" value="RESPONSE_REGULATORY"/>
    <property type="match status" value="1"/>
</dbReference>
<sequence length="236" mass="27270">MKCMIIEDELPAQGVLRNYLARLPEMELLGCYQSALDAHSQLKTGQTDLLFLDIELPNISGMDYLKTLNNPPKVIMTTAYPQYAVASYDMDMIIDYLVKPFSFERFLKAINRAEGTSKKTVEPKVNSEETPESIFINVDKQLHKIRFKDLLVVSSERNYVSMQTTSKKYAFLGNLKDWKEKLPIESFLQIHRSFMINYKQIDGVKNNHVLLGNYKIPIGRKYKEQLLKTLGVFDNE</sequence>
<keyword evidence="1" id="KW-0597">Phosphoprotein</keyword>
<keyword evidence="4" id="KW-0238">DNA-binding</keyword>
<dbReference type="Gene3D" id="3.40.50.2300">
    <property type="match status" value="1"/>
</dbReference>
<evidence type="ECO:0000256" key="1">
    <source>
        <dbReference type="PROSITE-ProRule" id="PRU00169"/>
    </source>
</evidence>
<evidence type="ECO:0000259" key="3">
    <source>
        <dbReference type="PROSITE" id="PS50930"/>
    </source>
</evidence>
<dbReference type="SUPFAM" id="SSF52172">
    <property type="entry name" value="CheY-like"/>
    <property type="match status" value="1"/>
</dbReference>
<dbReference type="GO" id="GO:0003677">
    <property type="term" value="F:DNA binding"/>
    <property type="evidence" value="ECO:0007669"/>
    <property type="project" value="UniProtKB-KW"/>
</dbReference>
<comment type="caution">
    <text evidence="4">The sequence shown here is derived from an EMBL/GenBank/DDBJ whole genome shotgun (WGS) entry which is preliminary data.</text>
</comment>
<dbReference type="Pfam" id="PF00072">
    <property type="entry name" value="Response_reg"/>
    <property type="match status" value="1"/>
</dbReference>
<dbReference type="EMBL" id="NBWU01000001">
    <property type="protein sequence ID" value="PCE66447.1"/>
    <property type="molecule type" value="Genomic_DNA"/>
</dbReference>
<dbReference type="OrthoDB" id="2168082at2"/>
<dbReference type="GO" id="GO:0000156">
    <property type="term" value="F:phosphorelay response regulator activity"/>
    <property type="evidence" value="ECO:0007669"/>
    <property type="project" value="InterPro"/>
</dbReference>
<dbReference type="InterPro" id="IPR001789">
    <property type="entry name" value="Sig_transdc_resp-reg_receiver"/>
</dbReference>
<keyword evidence="5" id="KW-1185">Reference proteome</keyword>